<protein>
    <submittedName>
        <fullName evidence="2">Hypothetical_protein</fullName>
    </submittedName>
</protein>
<accession>A0ABP1GGD2</accession>
<organism evidence="2 3">
    <name type="scientific">Hexamita inflata</name>
    <dbReference type="NCBI Taxonomy" id="28002"/>
    <lineage>
        <taxon>Eukaryota</taxon>
        <taxon>Metamonada</taxon>
        <taxon>Diplomonadida</taxon>
        <taxon>Hexamitidae</taxon>
        <taxon>Hexamitinae</taxon>
        <taxon>Hexamita</taxon>
    </lineage>
</organism>
<evidence type="ECO:0000256" key="1">
    <source>
        <dbReference type="SAM" id="Coils"/>
    </source>
</evidence>
<comment type="caution">
    <text evidence="2">The sequence shown here is derived from an EMBL/GenBank/DDBJ whole genome shotgun (WGS) entry which is preliminary data.</text>
</comment>
<dbReference type="EMBL" id="CAXDID020000002">
    <property type="protein sequence ID" value="CAL5971175.1"/>
    <property type="molecule type" value="Genomic_DNA"/>
</dbReference>
<evidence type="ECO:0000313" key="3">
    <source>
        <dbReference type="Proteomes" id="UP001642409"/>
    </source>
</evidence>
<name>A0ABP1GGD2_9EUKA</name>
<proteinExistence type="predicted"/>
<dbReference type="Proteomes" id="UP001642409">
    <property type="component" value="Unassembled WGS sequence"/>
</dbReference>
<evidence type="ECO:0000313" key="2">
    <source>
        <dbReference type="EMBL" id="CAL5971175.1"/>
    </source>
</evidence>
<gene>
    <name evidence="2" type="ORF">HINF_LOCUS1115</name>
</gene>
<feature type="coiled-coil region" evidence="1">
    <location>
        <begin position="65"/>
        <end position="92"/>
    </location>
</feature>
<reference evidence="2 3" key="1">
    <citation type="submission" date="2024-07" db="EMBL/GenBank/DDBJ databases">
        <authorList>
            <person name="Akdeniz Z."/>
        </authorList>
    </citation>
    <scope>NUCLEOTIDE SEQUENCE [LARGE SCALE GENOMIC DNA]</scope>
</reference>
<sequence>MKGHKISDPVIFKTFDQISNTKRTYGSQRYISQFAQTQIQYHNLNRQPIETIFVEKGEMEQQIKEKKTQKKLNNIQQQMNDANQMMDLIYEQMCFGERKQIKRKLKSNFE</sequence>
<keyword evidence="3" id="KW-1185">Reference proteome</keyword>
<keyword evidence="1" id="KW-0175">Coiled coil</keyword>